<dbReference type="SUPFAM" id="SSF54373">
    <property type="entry name" value="FAD-linked reductases, C-terminal domain"/>
    <property type="match status" value="1"/>
</dbReference>
<dbReference type="RefSeq" id="XP_034255657.1">
    <property type="nucleotide sequence ID" value="XM_034399766.1"/>
</dbReference>
<dbReference type="OrthoDB" id="269227at2759"/>
<evidence type="ECO:0000313" key="9">
    <source>
        <dbReference type="RefSeq" id="XP_034255655.1"/>
    </source>
</evidence>
<dbReference type="PANTHER" id="PTHR11552">
    <property type="entry name" value="GLUCOSE-METHANOL-CHOLINE GMC OXIDOREDUCTASE"/>
    <property type="match status" value="1"/>
</dbReference>
<feature type="transmembrane region" description="Helical" evidence="5">
    <location>
        <begin position="9"/>
        <end position="28"/>
    </location>
</feature>
<dbReference type="RefSeq" id="XP_034255655.1">
    <property type="nucleotide sequence ID" value="XM_034399764.1"/>
</dbReference>
<keyword evidence="3" id="KW-0285">Flavoprotein</keyword>
<accession>A0A6P9ADT4</accession>
<reference evidence="9 10" key="1">
    <citation type="submission" date="2025-04" db="UniProtKB">
        <authorList>
            <consortium name="RefSeq"/>
        </authorList>
    </citation>
    <scope>IDENTIFICATION</scope>
    <source>
        <tissue evidence="9 10">Total insect</tissue>
    </source>
</reference>
<evidence type="ECO:0000256" key="5">
    <source>
        <dbReference type="SAM" id="Phobius"/>
    </source>
</evidence>
<dbReference type="InterPro" id="IPR007867">
    <property type="entry name" value="GMC_OxRtase_C"/>
</dbReference>
<feature type="domain" description="Glucose-methanol-choline oxidoreductase N-terminal" evidence="7">
    <location>
        <begin position="315"/>
        <end position="329"/>
    </location>
</feature>
<gene>
    <name evidence="9 10" type="primary">LOC117653825</name>
</gene>
<keyword evidence="8" id="KW-1185">Reference proteome</keyword>
<evidence type="ECO:0000256" key="2">
    <source>
        <dbReference type="PIRSR" id="PIRSR000137-2"/>
    </source>
</evidence>
<dbReference type="Gene3D" id="3.50.50.60">
    <property type="entry name" value="FAD/NAD(P)-binding domain"/>
    <property type="match status" value="1"/>
</dbReference>
<evidence type="ECO:0000259" key="6">
    <source>
        <dbReference type="PROSITE" id="PS00623"/>
    </source>
</evidence>
<dbReference type="PROSITE" id="PS00624">
    <property type="entry name" value="GMC_OXRED_2"/>
    <property type="match status" value="1"/>
</dbReference>
<dbReference type="PIRSF" id="PIRSF000137">
    <property type="entry name" value="Alcohol_oxidase"/>
    <property type="match status" value="1"/>
</dbReference>
<keyword evidence="5" id="KW-0472">Membrane</keyword>
<dbReference type="Pfam" id="PF00732">
    <property type="entry name" value="GMC_oxred_N"/>
    <property type="match status" value="1"/>
</dbReference>
<evidence type="ECO:0000256" key="4">
    <source>
        <dbReference type="SAM" id="MobiDB-lite"/>
    </source>
</evidence>
<comment type="similarity">
    <text evidence="1 3">Belongs to the GMC oxidoreductase family.</text>
</comment>
<keyword evidence="5" id="KW-0812">Transmembrane</keyword>
<feature type="domain" description="Glucose-methanol-choline oxidoreductase N-terminal" evidence="6">
    <location>
        <begin position="136"/>
        <end position="159"/>
    </location>
</feature>
<dbReference type="PROSITE" id="PS00623">
    <property type="entry name" value="GMC_OXRED_1"/>
    <property type="match status" value="1"/>
</dbReference>
<protein>
    <submittedName>
        <fullName evidence="9 10">Glucose dehydrogenase [FAD, quinone]-like</fullName>
    </submittedName>
</protein>
<dbReference type="GO" id="GO:0016614">
    <property type="term" value="F:oxidoreductase activity, acting on CH-OH group of donors"/>
    <property type="evidence" value="ECO:0007669"/>
    <property type="project" value="InterPro"/>
</dbReference>
<dbReference type="Pfam" id="PF05199">
    <property type="entry name" value="GMC_oxred_C"/>
    <property type="match status" value="1"/>
</dbReference>
<sequence>MLGWLQTLLLRWFIVAFVSFNTLLIPWLRPDLVVQHERPQDVQAAGLDLRDVYDYIVVGSGSAGSVLANRLSENASVSVLLVEAGGGESLRSEVPAAFITMSGPGYGAAEDWAFETEPQAGSCGALHGCRSQWPRGKLLGGSSAINGMLYIRGNRRDYDGWRDMGLSGWGYDDVLPYFKKSEDMRIPELQDSPYHGVGGPLTVEHYKHYAGITEDFLAAGRELGVPTNEDVNGESQFGFMKSHGTLREGLRCSTAKAFLRPAAKRPNLHITMDSTVLKVLTEREDDVVQATGVEFVKHGQVHRVLAAREVILSAGAVQSPQLLMVSGIGPAEHLKQVGVPVVVDLPGVGENLQDHVGAAGTAYLVGVPGKTSAALEIASFESAYGLTYGLGGPSFGWTFGEVMGFIASKFSDPAYPDLQLFLASASDATDAGAIHARAMGLTPEVFETMYRPVAFQDTYSCVPQILRPESRGHIRLRSASMLDPPVIQPNYLSTQRDVDLLVEGEKFCRRLLETKTMQALNVTLNPRKFPACSHLDILSDEYVACQARQYTMTIYHPVGTCRMGRPDDAQAVVDERLRVRGVRGLRVVDASVMPTVPSGNTNAPTIMVAEKAADLIKEDALQPEVVLLGELGDRPARAAKATQCVSDNRSGQCPEGRPTRTSRRANERAEEL</sequence>
<dbReference type="GO" id="GO:0050660">
    <property type="term" value="F:flavin adenine dinucleotide binding"/>
    <property type="evidence" value="ECO:0007669"/>
    <property type="project" value="InterPro"/>
</dbReference>
<dbReference type="PANTHER" id="PTHR11552:SF186">
    <property type="entry name" value="GLUCOSE-METHANOL-CHOLINE OXIDOREDUCTASE N-TERMINAL DOMAIN-CONTAINING PROTEIN"/>
    <property type="match status" value="1"/>
</dbReference>
<name>A0A6P9ADT4_THRPL</name>
<dbReference type="InterPro" id="IPR000172">
    <property type="entry name" value="GMC_OxRdtase_N"/>
</dbReference>
<proteinExistence type="inferred from homology"/>
<dbReference type="Proteomes" id="UP000515158">
    <property type="component" value="Unplaced"/>
</dbReference>
<comment type="cofactor">
    <cofactor evidence="2">
        <name>FAD</name>
        <dbReference type="ChEBI" id="CHEBI:57692"/>
    </cofactor>
</comment>
<keyword evidence="5" id="KW-1133">Transmembrane helix</keyword>
<dbReference type="SUPFAM" id="SSF51905">
    <property type="entry name" value="FAD/NAD(P)-binding domain"/>
    <property type="match status" value="1"/>
</dbReference>
<evidence type="ECO:0000256" key="3">
    <source>
        <dbReference type="RuleBase" id="RU003968"/>
    </source>
</evidence>
<dbReference type="AlphaFoldDB" id="A0A6P9ADT4"/>
<dbReference type="InterPro" id="IPR012132">
    <property type="entry name" value="GMC_OxRdtase"/>
</dbReference>
<dbReference type="InterPro" id="IPR036188">
    <property type="entry name" value="FAD/NAD-bd_sf"/>
</dbReference>
<dbReference type="Gene3D" id="3.30.560.10">
    <property type="entry name" value="Glucose Oxidase, domain 3"/>
    <property type="match status" value="1"/>
</dbReference>
<evidence type="ECO:0000259" key="7">
    <source>
        <dbReference type="PROSITE" id="PS00624"/>
    </source>
</evidence>
<dbReference type="GeneID" id="117653825"/>
<evidence type="ECO:0000256" key="1">
    <source>
        <dbReference type="ARBA" id="ARBA00010790"/>
    </source>
</evidence>
<evidence type="ECO:0000313" key="8">
    <source>
        <dbReference type="Proteomes" id="UP000515158"/>
    </source>
</evidence>
<evidence type="ECO:0000313" key="10">
    <source>
        <dbReference type="RefSeq" id="XP_034255657.1"/>
    </source>
</evidence>
<feature type="binding site" evidence="2">
    <location>
        <position position="276"/>
    </location>
    <ligand>
        <name>FAD</name>
        <dbReference type="ChEBI" id="CHEBI:57692"/>
    </ligand>
</feature>
<dbReference type="KEGG" id="tpal:117653825"/>
<organism evidence="9">
    <name type="scientific">Thrips palmi</name>
    <name type="common">Melon thrips</name>
    <dbReference type="NCBI Taxonomy" id="161013"/>
    <lineage>
        <taxon>Eukaryota</taxon>
        <taxon>Metazoa</taxon>
        <taxon>Ecdysozoa</taxon>
        <taxon>Arthropoda</taxon>
        <taxon>Hexapoda</taxon>
        <taxon>Insecta</taxon>
        <taxon>Pterygota</taxon>
        <taxon>Neoptera</taxon>
        <taxon>Paraneoptera</taxon>
        <taxon>Thysanoptera</taxon>
        <taxon>Terebrantia</taxon>
        <taxon>Thripoidea</taxon>
        <taxon>Thripidae</taxon>
        <taxon>Thrips</taxon>
    </lineage>
</organism>
<keyword evidence="2 3" id="KW-0274">FAD</keyword>
<feature type="region of interest" description="Disordered" evidence="4">
    <location>
        <begin position="638"/>
        <end position="672"/>
    </location>
</feature>